<comment type="caution">
    <text evidence="2">The sequence shown here is derived from an EMBL/GenBank/DDBJ whole genome shotgun (WGS) entry which is preliminary data.</text>
</comment>
<evidence type="ECO:0000313" key="3">
    <source>
        <dbReference type="Proteomes" id="UP001595829"/>
    </source>
</evidence>
<accession>A0ABV9XJU3</accession>
<dbReference type="Pfam" id="PF03995">
    <property type="entry name" value="Inhibitor_I36"/>
    <property type="match status" value="1"/>
</dbReference>
<name>A0ABV9XJU3_9ACTN</name>
<keyword evidence="3" id="KW-1185">Reference proteome</keyword>
<evidence type="ECO:0000313" key="2">
    <source>
        <dbReference type="EMBL" id="MFC5024773.1"/>
    </source>
</evidence>
<organism evidence="2 3">
    <name type="scientific">Streptomyces coeruleoprunus</name>
    <dbReference type="NCBI Taxonomy" id="285563"/>
    <lineage>
        <taxon>Bacteria</taxon>
        <taxon>Bacillati</taxon>
        <taxon>Actinomycetota</taxon>
        <taxon>Actinomycetes</taxon>
        <taxon>Kitasatosporales</taxon>
        <taxon>Streptomycetaceae</taxon>
        <taxon>Streptomyces</taxon>
    </lineage>
</organism>
<dbReference type="RefSeq" id="WP_345691252.1">
    <property type="nucleotide sequence ID" value="NZ_BAABIT010000001.1"/>
</dbReference>
<sequence length="129" mass="13465">MRRSRRLLSLAAAAGAAALLPLAGPAAPAQAADAVCAAGYLCVWDQTSYEGRKAVFKDTNKSWAGYFINNKDASWANAGTSGLNACVWGDEYSMVWGWGGGVKVISAGTSSAKDAYRAYKGSSNSWGNC</sequence>
<feature type="chain" id="PRO_5046595891" evidence="1">
    <location>
        <begin position="32"/>
        <end position="129"/>
    </location>
</feature>
<proteinExistence type="predicted"/>
<dbReference type="EMBL" id="JBHSJD010000017">
    <property type="protein sequence ID" value="MFC5024773.1"/>
    <property type="molecule type" value="Genomic_DNA"/>
</dbReference>
<gene>
    <name evidence="2" type="ORF">ACFPM3_21850</name>
</gene>
<keyword evidence="1" id="KW-0732">Signal</keyword>
<dbReference type="InterPro" id="IPR006311">
    <property type="entry name" value="TAT_signal"/>
</dbReference>
<protein>
    <submittedName>
        <fullName evidence="2">Peptidase inhibitor family I36 protein</fullName>
    </submittedName>
</protein>
<dbReference type="PROSITE" id="PS51318">
    <property type="entry name" value="TAT"/>
    <property type="match status" value="1"/>
</dbReference>
<reference evidence="3" key="1">
    <citation type="journal article" date="2019" name="Int. J. Syst. Evol. Microbiol.">
        <title>The Global Catalogue of Microorganisms (GCM) 10K type strain sequencing project: providing services to taxonomists for standard genome sequencing and annotation.</title>
        <authorList>
            <consortium name="The Broad Institute Genomics Platform"/>
            <consortium name="The Broad Institute Genome Sequencing Center for Infectious Disease"/>
            <person name="Wu L."/>
            <person name="Ma J."/>
        </authorList>
    </citation>
    <scope>NUCLEOTIDE SEQUENCE [LARGE SCALE GENOMIC DNA]</scope>
    <source>
        <strain evidence="3">CGMCC 4.1648</strain>
    </source>
</reference>
<feature type="signal peptide" evidence="1">
    <location>
        <begin position="1"/>
        <end position="31"/>
    </location>
</feature>
<evidence type="ECO:0000256" key="1">
    <source>
        <dbReference type="SAM" id="SignalP"/>
    </source>
</evidence>
<dbReference type="Proteomes" id="UP001595829">
    <property type="component" value="Unassembled WGS sequence"/>
</dbReference>